<dbReference type="InterPro" id="IPR050188">
    <property type="entry name" value="RluA_PseudoU_synthase"/>
</dbReference>
<feature type="domain" description="Pseudouridine synthase RsuA/RluA-like" evidence="5">
    <location>
        <begin position="91"/>
        <end position="242"/>
    </location>
</feature>
<keyword evidence="4" id="KW-0413">Isomerase</keyword>
<evidence type="ECO:0000313" key="6">
    <source>
        <dbReference type="EMBL" id="HIZ73803.1"/>
    </source>
</evidence>
<comment type="catalytic activity">
    <reaction evidence="1 4">
        <text>a uridine in RNA = a pseudouridine in RNA</text>
        <dbReference type="Rhea" id="RHEA:48348"/>
        <dbReference type="Rhea" id="RHEA-COMP:12068"/>
        <dbReference type="Rhea" id="RHEA-COMP:12069"/>
        <dbReference type="ChEBI" id="CHEBI:65314"/>
        <dbReference type="ChEBI" id="CHEBI:65315"/>
    </reaction>
</comment>
<organism evidence="6 7">
    <name type="scientific">Candidatus Mediterraneibacter stercoravium</name>
    <dbReference type="NCBI Taxonomy" id="2838685"/>
    <lineage>
        <taxon>Bacteria</taxon>
        <taxon>Bacillati</taxon>
        <taxon>Bacillota</taxon>
        <taxon>Clostridia</taxon>
        <taxon>Lachnospirales</taxon>
        <taxon>Lachnospiraceae</taxon>
        <taxon>Mediterraneibacter</taxon>
    </lineage>
</organism>
<comment type="caution">
    <text evidence="6">The sequence shown here is derived from an EMBL/GenBank/DDBJ whole genome shotgun (WGS) entry which is preliminary data.</text>
</comment>
<reference evidence="6" key="2">
    <citation type="submission" date="2021-04" db="EMBL/GenBank/DDBJ databases">
        <authorList>
            <person name="Gilroy R."/>
        </authorList>
    </citation>
    <scope>NUCLEOTIDE SEQUENCE</scope>
    <source>
        <strain evidence="6">CHK196-3914</strain>
    </source>
</reference>
<dbReference type="InterPro" id="IPR006145">
    <property type="entry name" value="PsdUridine_synth_RsuA/RluA"/>
</dbReference>
<evidence type="ECO:0000259" key="5">
    <source>
        <dbReference type="Pfam" id="PF00849"/>
    </source>
</evidence>
<feature type="active site" evidence="3">
    <location>
        <position position="138"/>
    </location>
</feature>
<dbReference type="PANTHER" id="PTHR21600:SF44">
    <property type="entry name" value="RIBOSOMAL LARGE SUBUNIT PSEUDOURIDINE SYNTHASE D"/>
    <property type="match status" value="1"/>
</dbReference>
<accession>A0A9D2G708</accession>
<name>A0A9D2G708_9FIRM</name>
<proteinExistence type="inferred from homology"/>
<dbReference type="GO" id="GO:0009982">
    <property type="term" value="F:pseudouridine synthase activity"/>
    <property type="evidence" value="ECO:0007669"/>
    <property type="project" value="InterPro"/>
</dbReference>
<evidence type="ECO:0000256" key="1">
    <source>
        <dbReference type="ARBA" id="ARBA00000073"/>
    </source>
</evidence>
<dbReference type="AlphaFoldDB" id="A0A9D2G708"/>
<dbReference type="EMBL" id="DXAY01000023">
    <property type="protein sequence ID" value="HIZ73803.1"/>
    <property type="molecule type" value="Genomic_DNA"/>
</dbReference>
<comment type="similarity">
    <text evidence="2 4">Belongs to the pseudouridine synthase RluA family.</text>
</comment>
<reference evidence="6" key="1">
    <citation type="journal article" date="2021" name="PeerJ">
        <title>Extensive microbial diversity within the chicken gut microbiome revealed by metagenomics and culture.</title>
        <authorList>
            <person name="Gilroy R."/>
            <person name="Ravi A."/>
            <person name="Getino M."/>
            <person name="Pursley I."/>
            <person name="Horton D.L."/>
            <person name="Alikhan N.F."/>
            <person name="Baker D."/>
            <person name="Gharbi K."/>
            <person name="Hall N."/>
            <person name="Watson M."/>
            <person name="Adriaenssens E.M."/>
            <person name="Foster-Nyarko E."/>
            <person name="Jarju S."/>
            <person name="Secka A."/>
            <person name="Antonio M."/>
            <person name="Oren A."/>
            <person name="Chaudhuri R.R."/>
            <person name="La Ragione R."/>
            <person name="Hildebrand F."/>
            <person name="Pallen M.J."/>
        </authorList>
    </citation>
    <scope>NUCLEOTIDE SEQUENCE</scope>
    <source>
        <strain evidence="6">CHK196-3914</strain>
    </source>
</reference>
<dbReference type="NCBIfam" id="TIGR00005">
    <property type="entry name" value="rluA_subfam"/>
    <property type="match status" value="1"/>
</dbReference>
<dbReference type="Pfam" id="PF00849">
    <property type="entry name" value="PseudoU_synth_2"/>
    <property type="match status" value="1"/>
</dbReference>
<dbReference type="GO" id="GO:0140098">
    <property type="term" value="F:catalytic activity, acting on RNA"/>
    <property type="evidence" value="ECO:0007669"/>
    <property type="project" value="UniProtKB-ARBA"/>
</dbReference>
<dbReference type="Gene3D" id="3.30.2350.10">
    <property type="entry name" value="Pseudouridine synthase"/>
    <property type="match status" value="1"/>
</dbReference>
<comment type="function">
    <text evidence="4">Responsible for synthesis of pseudouridine from uracil.</text>
</comment>
<dbReference type="InterPro" id="IPR020103">
    <property type="entry name" value="PsdUridine_synth_cat_dom_sf"/>
</dbReference>
<sequence>MNRIITYPIRIKDEEKTLRVEQFLRRKGYSYQNLTQLKKMPESILINGTWSYMKSMLSDGDILTVHIQENDSSPNIPAVELPLDIIYEDDDLIVVNKPAGMPTHPSLNNYRNSLANALMYYYEQQGKPFIFRCTNRLDRDTSGLTVIAKHLVSSSILSQMAVRHEVRREYLALVRGRITPMEGTISAPIGRAGTSLIERKIDFVHGEKAVTHYRVREEKNGHSLVSLILETGRTHQIRVHMKYIGYPLIGDYLYNPDMEFISRQALHSHRLSFRHPITGQELAFAAPLPEDMKAVLGSPDSARSPEV</sequence>
<evidence type="ECO:0000256" key="2">
    <source>
        <dbReference type="ARBA" id="ARBA00010876"/>
    </source>
</evidence>
<gene>
    <name evidence="6" type="ORF">H9723_00965</name>
</gene>
<dbReference type="InterPro" id="IPR006225">
    <property type="entry name" value="PsdUridine_synth_RluC/D"/>
</dbReference>
<dbReference type="PANTHER" id="PTHR21600">
    <property type="entry name" value="MITOCHONDRIAL RNA PSEUDOURIDINE SYNTHASE"/>
    <property type="match status" value="1"/>
</dbReference>
<dbReference type="GO" id="GO:0003723">
    <property type="term" value="F:RNA binding"/>
    <property type="evidence" value="ECO:0007669"/>
    <property type="project" value="InterPro"/>
</dbReference>
<evidence type="ECO:0000256" key="4">
    <source>
        <dbReference type="RuleBase" id="RU362028"/>
    </source>
</evidence>
<dbReference type="EC" id="5.4.99.-" evidence="4"/>
<protein>
    <recommendedName>
        <fullName evidence="4">Pseudouridine synthase</fullName>
        <ecNumber evidence="4">5.4.99.-</ecNumber>
    </recommendedName>
</protein>
<dbReference type="SUPFAM" id="SSF55120">
    <property type="entry name" value="Pseudouridine synthase"/>
    <property type="match status" value="1"/>
</dbReference>
<evidence type="ECO:0000313" key="7">
    <source>
        <dbReference type="Proteomes" id="UP000824116"/>
    </source>
</evidence>
<dbReference type="CDD" id="cd02869">
    <property type="entry name" value="PseudoU_synth_RluA_like"/>
    <property type="match status" value="1"/>
</dbReference>
<dbReference type="Proteomes" id="UP000824116">
    <property type="component" value="Unassembled WGS sequence"/>
</dbReference>
<dbReference type="GO" id="GO:0000455">
    <property type="term" value="P:enzyme-directed rRNA pseudouridine synthesis"/>
    <property type="evidence" value="ECO:0007669"/>
    <property type="project" value="TreeGrafter"/>
</dbReference>
<evidence type="ECO:0000256" key="3">
    <source>
        <dbReference type="PIRSR" id="PIRSR606225-1"/>
    </source>
</evidence>